<dbReference type="SUPFAM" id="SSF56496">
    <property type="entry name" value="Fibrinogen C-terminal domain-like"/>
    <property type="match status" value="1"/>
</dbReference>
<evidence type="ECO:0000313" key="4">
    <source>
        <dbReference type="Proteomes" id="UP000507470"/>
    </source>
</evidence>
<sequence>MHASRHQQTKFVFLLLIFNASFYDSICTTVRVGKYTLVKDRRVKQYISPVISELAETRIVCVQKFHDRQDACLADYDVGTRTCNIFTSGCCPYNDELAAGFSLFRRNLTGFITPPAEDYSFYKNAGKPTGEDGSTGMMFNNDAQFKTNDHDDTARPNSPPCSQTFHSGWWFQEDCSTVNLNGKWTTQCRIDSIIWMTWQTYGFQSLERTSMKIRCK</sequence>
<dbReference type="AlphaFoldDB" id="A0A6J8C9U4"/>
<accession>A0A6J8C9U4</accession>
<dbReference type="SMART" id="SM00186">
    <property type="entry name" value="FBG"/>
    <property type="match status" value="1"/>
</dbReference>
<organism evidence="3 4">
    <name type="scientific">Mytilus coruscus</name>
    <name type="common">Sea mussel</name>
    <dbReference type="NCBI Taxonomy" id="42192"/>
    <lineage>
        <taxon>Eukaryota</taxon>
        <taxon>Metazoa</taxon>
        <taxon>Spiralia</taxon>
        <taxon>Lophotrochozoa</taxon>
        <taxon>Mollusca</taxon>
        <taxon>Bivalvia</taxon>
        <taxon>Autobranchia</taxon>
        <taxon>Pteriomorphia</taxon>
        <taxon>Mytilida</taxon>
        <taxon>Mytiloidea</taxon>
        <taxon>Mytilidae</taxon>
        <taxon>Mytilinae</taxon>
        <taxon>Mytilus</taxon>
    </lineage>
</organism>
<dbReference type="InterPro" id="IPR014716">
    <property type="entry name" value="Fibrinogen_a/b/g_C_1"/>
</dbReference>
<protein>
    <recommendedName>
        <fullName evidence="2">Fibrinogen C-terminal domain-containing protein</fullName>
    </recommendedName>
</protein>
<evidence type="ECO:0000256" key="1">
    <source>
        <dbReference type="SAM" id="SignalP"/>
    </source>
</evidence>
<dbReference type="PANTHER" id="PTHR19143">
    <property type="entry name" value="FIBRINOGEN/TENASCIN/ANGIOPOEITIN"/>
    <property type="match status" value="1"/>
</dbReference>
<feature type="signal peptide" evidence="1">
    <location>
        <begin position="1"/>
        <end position="27"/>
    </location>
</feature>
<name>A0A6J8C9U4_MYTCO</name>
<proteinExistence type="predicted"/>
<dbReference type="GO" id="GO:0005615">
    <property type="term" value="C:extracellular space"/>
    <property type="evidence" value="ECO:0007669"/>
    <property type="project" value="TreeGrafter"/>
</dbReference>
<keyword evidence="4" id="KW-1185">Reference proteome</keyword>
<feature type="domain" description="Fibrinogen C-terminal" evidence="2">
    <location>
        <begin position="3"/>
        <end position="216"/>
    </location>
</feature>
<evidence type="ECO:0000259" key="2">
    <source>
        <dbReference type="SMART" id="SM00186"/>
    </source>
</evidence>
<feature type="chain" id="PRO_5027057834" description="Fibrinogen C-terminal domain-containing protein" evidence="1">
    <location>
        <begin position="28"/>
        <end position="216"/>
    </location>
</feature>
<dbReference type="Gene3D" id="3.90.215.10">
    <property type="entry name" value="Gamma Fibrinogen, chain A, domain 1"/>
    <property type="match status" value="1"/>
</dbReference>
<keyword evidence="1" id="KW-0732">Signal</keyword>
<dbReference type="EMBL" id="CACVKT020004943">
    <property type="protein sequence ID" value="CAC5392311.1"/>
    <property type="molecule type" value="Genomic_DNA"/>
</dbReference>
<dbReference type="Pfam" id="PF00147">
    <property type="entry name" value="Fibrinogen_C"/>
    <property type="match status" value="1"/>
</dbReference>
<evidence type="ECO:0000313" key="3">
    <source>
        <dbReference type="EMBL" id="CAC5392311.1"/>
    </source>
</evidence>
<dbReference type="InterPro" id="IPR050373">
    <property type="entry name" value="Fibrinogen_C-term_domain"/>
</dbReference>
<reference evidence="3 4" key="1">
    <citation type="submission" date="2020-06" db="EMBL/GenBank/DDBJ databases">
        <authorList>
            <person name="Li R."/>
            <person name="Bekaert M."/>
        </authorList>
    </citation>
    <scope>NUCLEOTIDE SEQUENCE [LARGE SCALE GENOMIC DNA]</scope>
    <source>
        <strain evidence="4">wild</strain>
    </source>
</reference>
<dbReference type="InterPro" id="IPR002181">
    <property type="entry name" value="Fibrinogen_a/b/g_C_dom"/>
</dbReference>
<dbReference type="Proteomes" id="UP000507470">
    <property type="component" value="Unassembled WGS sequence"/>
</dbReference>
<dbReference type="InterPro" id="IPR036056">
    <property type="entry name" value="Fibrinogen-like_C"/>
</dbReference>
<gene>
    <name evidence="3" type="ORF">MCOR_27252</name>
</gene>